<evidence type="ECO:0000313" key="2">
    <source>
        <dbReference type="EMBL" id="TYC15334.1"/>
    </source>
</evidence>
<dbReference type="RefSeq" id="WP_148350476.1">
    <property type="nucleotide sequence ID" value="NZ_JBHSBF010000027.1"/>
</dbReference>
<keyword evidence="3" id="KW-1185">Reference proteome</keyword>
<feature type="region of interest" description="Disordered" evidence="1">
    <location>
        <begin position="1"/>
        <end position="33"/>
    </location>
</feature>
<gene>
    <name evidence="2" type="ORF">FXF65_14810</name>
</gene>
<name>A0A5D0UBD5_9ACTN</name>
<sequence>MIIEKGTGRPAGTVFQSRLFTPPRLRHPSHPGGSTAFLEPYGHGCRQYYGDVSALINSVSVPKRRRPPMEPSTSGKPRGHKHADYRTTP</sequence>
<dbReference type="AlphaFoldDB" id="A0A5D0UBD5"/>
<accession>A0A5D0UBD5</accession>
<organism evidence="2 3">
    <name type="scientific">Actinomadura syzygii</name>
    <dbReference type="NCBI Taxonomy" id="1427538"/>
    <lineage>
        <taxon>Bacteria</taxon>
        <taxon>Bacillati</taxon>
        <taxon>Actinomycetota</taxon>
        <taxon>Actinomycetes</taxon>
        <taxon>Streptosporangiales</taxon>
        <taxon>Thermomonosporaceae</taxon>
        <taxon>Actinomadura</taxon>
    </lineage>
</organism>
<reference evidence="2 3" key="1">
    <citation type="submission" date="2019-08" db="EMBL/GenBank/DDBJ databases">
        <title>Actinomadura sp. nov. CYP1-5 isolated from mountain soil.</title>
        <authorList>
            <person name="Songsumanus A."/>
            <person name="Kuncharoen N."/>
            <person name="Kudo T."/>
            <person name="Yuki M."/>
            <person name="Igarashi Y."/>
            <person name="Tanasupawat S."/>
        </authorList>
    </citation>
    <scope>NUCLEOTIDE SEQUENCE [LARGE SCALE GENOMIC DNA]</scope>
    <source>
        <strain evidence="2 3">GKU157</strain>
    </source>
</reference>
<evidence type="ECO:0000313" key="3">
    <source>
        <dbReference type="Proteomes" id="UP000322634"/>
    </source>
</evidence>
<dbReference type="EMBL" id="VSFF01000005">
    <property type="protein sequence ID" value="TYC15334.1"/>
    <property type="molecule type" value="Genomic_DNA"/>
</dbReference>
<protein>
    <submittedName>
        <fullName evidence="2">Uncharacterized protein</fullName>
    </submittedName>
</protein>
<evidence type="ECO:0000256" key="1">
    <source>
        <dbReference type="SAM" id="MobiDB-lite"/>
    </source>
</evidence>
<comment type="caution">
    <text evidence="2">The sequence shown here is derived from an EMBL/GenBank/DDBJ whole genome shotgun (WGS) entry which is preliminary data.</text>
</comment>
<feature type="region of interest" description="Disordered" evidence="1">
    <location>
        <begin position="59"/>
        <end position="89"/>
    </location>
</feature>
<proteinExistence type="predicted"/>
<dbReference type="Proteomes" id="UP000322634">
    <property type="component" value="Unassembled WGS sequence"/>
</dbReference>